<dbReference type="InterPro" id="IPR005545">
    <property type="entry name" value="YCII"/>
</dbReference>
<dbReference type="Pfam" id="PF03795">
    <property type="entry name" value="YCII"/>
    <property type="match status" value="1"/>
</dbReference>
<dbReference type="eggNOG" id="COG2350">
    <property type="taxonomic scope" value="Bacteria"/>
</dbReference>
<dbReference type="InterPro" id="IPR011008">
    <property type="entry name" value="Dimeric_a/b-barrel"/>
</dbReference>
<evidence type="ECO:0000313" key="3">
    <source>
        <dbReference type="EMBL" id="KGM49247.1"/>
    </source>
</evidence>
<dbReference type="Gene3D" id="3.30.70.1060">
    <property type="entry name" value="Dimeric alpha+beta barrel"/>
    <property type="match status" value="1"/>
</dbReference>
<sequence>MTDFVKSVPAGDVKEASKAMLQKQLYAIFTTPVNGMGPVFETLEEHLAFQVQLEKDGILYSAGPLWTDDEESWEGEGLVVIRADSRAAAIRIAESDPMHKAGAREFRVRPWMINEGTVTVRLDMSSQSFQIV</sequence>
<dbReference type="SUPFAM" id="SSF54909">
    <property type="entry name" value="Dimeric alpha+beta barrel"/>
    <property type="match status" value="1"/>
</dbReference>
<comment type="caution">
    <text evidence="3">The sequence shown here is derived from an EMBL/GenBank/DDBJ whole genome shotgun (WGS) entry which is preliminary data.</text>
</comment>
<accession>A0A0A0EJ99</accession>
<dbReference type="EMBL" id="AQQX01000003">
    <property type="protein sequence ID" value="KGM49247.1"/>
    <property type="molecule type" value="Genomic_DNA"/>
</dbReference>
<evidence type="ECO:0000256" key="1">
    <source>
        <dbReference type="ARBA" id="ARBA00007689"/>
    </source>
</evidence>
<dbReference type="RefSeq" id="WP_043748448.1">
    <property type="nucleotide sequence ID" value="NZ_AQQX01000003.1"/>
</dbReference>
<evidence type="ECO:0000313" key="4">
    <source>
        <dbReference type="Proteomes" id="UP000030004"/>
    </source>
</evidence>
<name>A0A0A0EJ99_9RHOB</name>
<gene>
    <name evidence="3" type="ORF">ATO9_11325</name>
</gene>
<dbReference type="AlphaFoldDB" id="A0A0A0EJ99"/>
<reference evidence="3 4" key="1">
    <citation type="journal article" date="2015" name="Antonie Van Leeuwenhoek">
        <title>Pseudooceanicola atlanticus gen. nov. sp. nov., isolated from surface seawater of the Atlantic Ocean and reclassification of Oceanicola batsensis, Oceanicola marinus, Oceanicola nitratireducens, Oceanicola nanhaiensis, Oceanicola antarcticus and Oceanicola flagellatus, as Pseudooceanicola batsensis comb. nov., Pseudooceanicola marinus comb. nov., Pseudooceanicola nitratireducens comb. nov., Pseudooceanicola nanhaiensis comb. nov., Pseudooceanicola antarcticus comb. nov., and Pseudooceanicola flagellatus comb. nov.</title>
        <authorList>
            <person name="Lai Q."/>
            <person name="Li G."/>
            <person name="Liu X."/>
            <person name="Du Y."/>
            <person name="Sun F."/>
            <person name="Shao Z."/>
        </authorList>
    </citation>
    <scope>NUCLEOTIDE SEQUENCE [LARGE SCALE GENOMIC DNA]</scope>
    <source>
        <strain evidence="3 4">22II-s11g</strain>
    </source>
</reference>
<dbReference type="STRING" id="1461694.ATO9_11325"/>
<comment type="similarity">
    <text evidence="1">Belongs to the YciI family.</text>
</comment>
<proteinExistence type="inferred from homology"/>
<protein>
    <recommendedName>
        <fullName evidence="2">YCII-related domain-containing protein</fullName>
    </recommendedName>
</protein>
<organism evidence="3 4">
    <name type="scientific">Pseudooceanicola atlanticus</name>
    <dbReference type="NCBI Taxonomy" id="1461694"/>
    <lineage>
        <taxon>Bacteria</taxon>
        <taxon>Pseudomonadati</taxon>
        <taxon>Pseudomonadota</taxon>
        <taxon>Alphaproteobacteria</taxon>
        <taxon>Rhodobacterales</taxon>
        <taxon>Paracoccaceae</taxon>
        <taxon>Pseudooceanicola</taxon>
    </lineage>
</organism>
<feature type="domain" description="YCII-related" evidence="2">
    <location>
        <begin position="39"/>
        <end position="111"/>
    </location>
</feature>
<keyword evidence="4" id="KW-1185">Reference proteome</keyword>
<dbReference type="OrthoDB" id="5523400at2"/>
<dbReference type="Proteomes" id="UP000030004">
    <property type="component" value="Unassembled WGS sequence"/>
</dbReference>
<evidence type="ECO:0000259" key="2">
    <source>
        <dbReference type="Pfam" id="PF03795"/>
    </source>
</evidence>